<dbReference type="InterPro" id="IPR046558">
    <property type="entry name" value="DUF6712"/>
</dbReference>
<name>A0A916YIW0_9BACT</name>
<dbReference type="Pfam" id="PF20459">
    <property type="entry name" value="DUF6712"/>
    <property type="match status" value="2"/>
</dbReference>
<dbReference type="RefSeq" id="WP_188764582.1">
    <property type="nucleotide sequence ID" value="NZ_BMKK01000001.1"/>
</dbReference>
<comment type="caution">
    <text evidence="1">The sequence shown here is derived from an EMBL/GenBank/DDBJ whole genome shotgun (WGS) entry which is preliminary data.</text>
</comment>
<evidence type="ECO:0000313" key="2">
    <source>
        <dbReference type="Proteomes" id="UP000609064"/>
    </source>
</evidence>
<reference evidence="1" key="1">
    <citation type="journal article" date="2014" name="Int. J. Syst. Evol. Microbiol.">
        <title>Complete genome sequence of Corynebacterium casei LMG S-19264T (=DSM 44701T), isolated from a smear-ripened cheese.</title>
        <authorList>
            <consortium name="US DOE Joint Genome Institute (JGI-PGF)"/>
            <person name="Walter F."/>
            <person name="Albersmeier A."/>
            <person name="Kalinowski J."/>
            <person name="Ruckert C."/>
        </authorList>
    </citation>
    <scope>NUCLEOTIDE SEQUENCE</scope>
    <source>
        <strain evidence="1">CGMCC 1.15958</strain>
    </source>
</reference>
<gene>
    <name evidence="1" type="ORF">GCM10011514_06530</name>
</gene>
<dbReference type="AlphaFoldDB" id="A0A916YIW0"/>
<protein>
    <submittedName>
        <fullName evidence="1">Uncharacterized protein</fullName>
    </submittedName>
</protein>
<organism evidence="1 2">
    <name type="scientific">Emticicia aquatilis</name>
    <dbReference type="NCBI Taxonomy" id="1537369"/>
    <lineage>
        <taxon>Bacteria</taxon>
        <taxon>Pseudomonadati</taxon>
        <taxon>Bacteroidota</taxon>
        <taxon>Cytophagia</taxon>
        <taxon>Cytophagales</taxon>
        <taxon>Leadbetterellaceae</taxon>
        <taxon>Emticicia</taxon>
    </lineage>
</organism>
<reference evidence="1" key="2">
    <citation type="submission" date="2020-09" db="EMBL/GenBank/DDBJ databases">
        <authorList>
            <person name="Sun Q."/>
            <person name="Zhou Y."/>
        </authorList>
    </citation>
    <scope>NUCLEOTIDE SEQUENCE</scope>
    <source>
        <strain evidence="1">CGMCC 1.15958</strain>
    </source>
</reference>
<dbReference type="Proteomes" id="UP000609064">
    <property type="component" value="Unassembled WGS sequence"/>
</dbReference>
<proteinExistence type="predicted"/>
<sequence>MFIKDIKDFKSVFGGVQRNMEWDTWKPFINEAEQFYIIPAIGDELYTELDGLVNAATPNLNTKQARLVSYLKISIAAYADYCGWFRILLGTGDGGKTIIAPKDMQAPGKWTTVGGRKDAFNRGDKSLEMALAFLEKNADDFSTWKDSPFYTIIQKQFIASATELTEFFPHAAHSRRMFLQLKDYLKKAQEKHLKTVIGSEQLTAWIAKISNANSSFSPEEDEAFEMVRSYVTRKAVSDAIPYLNISEDWRLIAEFDGMQSENVLPKERREELALKESELAEGFRNELIRHLQTYASATVFPEYFSSTLYSSRLERKASSKLPNSKENKYFVL</sequence>
<dbReference type="EMBL" id="BMKK01000001">
    <property type="protein sequence ID" value="GGD45170.1"/>
    <property type="molecule type" value="Genomic_DNA"/>
</dbReference>
<accession>A0A916YIW0</accession>
<keyword evidence="2" id="KW-1185">Reference proteome</keyword>
<evidence type="ECO:0000313" key="1">
    <source>
        <dbReference type="EMBL" id="GGD45170.1"/>
    </source>
</evidence>